<dbReference type="EMBL" id="CM039428">
    <property type="protein sequence ID" value="KAI4352383.1"/>
    <property type="molecule type" value="Genomic_DNA"/>
</dbReference>
<gene>
    <name evidence="1" type="ORF">L6164_006641</name>
</gene>
<keyword evidence="2" id="KW-1185">Reference proteome</keyword>
<evidence type="ECO:0000313" key="2">
    <source>
        <dbReference type="Proteomes" id="UP000828941"/>
    </source>
</evidence>
<reference evidence="1 2" key="1">
    <citation type="journal article" date="2022" name="DNA Res.">
        <title>Chromosomal-level genome assembly of the orchid tree Bauhinia variegata (Leguminosae; Cercidoideae) supports the allotetraploid origin hypothesis of Bauhinia.</title>
        <authorList>
            <person name="Zhong Y."/>
            <person name="Chen Y."/>
            <person name="Zheng D."/>
            <person name="Pang J."/>
            <person name="Liu Y."/>
            <person name="Luo S."/>
            <person name="Meng S."/>
            <person name="Qian L."/>
            <person name="Wei D."/>
            <person name="Dai S."/>
            <person name="Zhou R."/>
        </authorList>
    </citation>
    <scope>NUCLEOTIDE SEQUENCE [LARGE SCALE GENOMIC DNA]</scope>
    <source>
        <strain evidence="1">BV-YZ2020</strain>
    </source>
</reference>
<protein>
    <submittedName>
        <fullName evidence="1">Uncharacterized protein</fullName>
    </submittedName>
</protein>
<evidence type="ECO:0000313" key="1">
    <source>
        <dbReference type="EMBL" id="KAI4352383.1"/>
    </source>
</evidence>
<name>A0ACB9PV39_BAUVA</name>
<dbReference type="Proteomes" id="UP000828941">
    <property type="component" value="Chromosome 3"/>
</dbReference>
<accession>A0ACB9PV39</accession>
<comment type="caution">
    <text evidence="1">The sequence shown here is derived from an EMBL/GenBank/DDBJ whole genome shotgun (WGS) entry which is preliminary data.</text>
</comment>
<proteinExistence type="predicted"/>
<sequence length="672" mass="75020">MARNDEGPAVGIDLGTTYSCVGVWKNNDVEIIINQLGNRTTPSVVSFKDGRRLIGDPAKNQAATNPTNTIFDAKRLIGRRFSDPIVQDDMKVWPFKVIADADNKPKIVVTCGNEEKQFYAEEIVSMVLRKMREIAEIKLRKTVKNAVVTVPSYFNDSQRQATKDAGVIADLNILRIINEPTAAAIAYGLDKKDSSDGEINVFIFDLGGGTFDVSLLRINRDKFEVLATNGDTHLGGEDIDYILLNHFVQEFKRKYNKDISGDPKALRRLKTACERAKRELSFVIDTTIAIDSLHMGIDFETRITRSRFEELNQELFMKCMDTVEKCLSDAKMDRKSVHEVVMVGGSTRIPRVQQLLKESFDGKDLCKSINPDEAVAIGAATLAATLTGQGKGKIKKLSLLDVTPLSLGILTNEDTMSVVIPRNTSVPIKKKETYSTIVDNQTHMQIRVYEGERTIATANNLLGEFTLPGLTPAPRHVTKVKVTFEIDTNGILKVSAEEISRKKKKVKGEITIINDKGRLTKEEIDRIIREAEKFKDEDDAHKKKIDAMNALENYAYKMRNTINHRKINSKLSPEEKKKIEDAVESALNWFDAMNQLAEADEYKFSLDELESICQPILNKLLNDEDDDAPSGGVSLSYSTVKKLAGFLSRKTPSAVRVDNSHLVSSSSISLDH</sequence>
<organism evidence="1 2">
    <name type="scientific">Bauhinia variegata</name>
    <name type="common">Purple orchid tree</name>
    <name type="synonym">Phanera variegata</name>
    <dbReference type="NCBI Taxonomy" id="167791"/>
    <lineage>
        <taxon>Eukaryota</taxon>
        <taxon>Viridiplantae</taxon>
        <taxon>Streptophyta</taxon>
        <taxon>Embryophyta</taxon>
        <taxon>Tracheophyta</taxon>
        <taxon>Spermatophyta</taxon>
        <taxon>Magnoliopsida</taxon>
        <taxon>eudicotyledons</taxon>
        <taxon>Gunneridae</taxon>
        <taxon>Pentapetalae</taxon>
        <taxon>rosids</taxon>
        <taxon>fabids</taxon>
        <taxon>Fabales</taxon>
        <taxon>Fabaceae</taxon>
        <taxon>Cercidoideae</taxon>
        <taxon>Cercideae</taxon>
        <taxon>Bauhiniinae</taxon>
        <taxon>Bauhinia</taxon>
    </lineage>
</organism>